<protein>
    <submittedName>
        <fullName evidence="1">Uncharacterized protein</fullName>
    </submittedName>
</protein>
<proteinExistence type="predicted"/>
<evidence type="ECO:0000313" key="2">
    <source>
        <dbReference type="Proteomes" id="UP001177670"/>
    </source>
</evidence>
<reference evidence="1" key="1">
    <citation type="submission" date="2021-10" db="EMBL/GenBank/DDBJ databases">
        <title>Melipona bicolor Genome sequencing and assembly.</title>
        <authorList>
            <person name="Araujo N.S."/>
            <person name="Arias M.C."/>
        </authorList>
    </citation>
    <scope>NUCLEOTIDE SEQUENCE</scope>
    <source>
        <strain evidence="1">USP_2M_L1-L4_2017</strain>
        <tissue evidence="1">Whole body</tissue>
    </source>
</reference>
<evidence type="ECO:0000313" key="1">
    <source>
        <dbReference type="EMBL" id="KAK1125575.1"/>
    </source>
</evidence>
<comment type="caution">
    <text evidence="1">The sequence shown here is derived from an EMBL/GenBank/DDBJ whole genome shotgun (WGS) entry which is preliminary data.</text>
</comment>
<sequence length="102" mass="12003">MTYASRSLQITNEPALGGFRISKTTVNHRRWSVVMKSRKETKEEDVENIVPLIPDVPLRNWKGHWKGWRGDGSANYRHERNKSGLRLKFNEERGWPQVCVHF</sequence>
<organism evidence="1 2">
    <name type="scientific">Melipona bicolor</name>
    <dbReference type="NCBI Taxonomy" id="60889"/>
    <lineage>
        <taxon>Eukaryota</taxon>
        <taxon>Metazoa</taxon>
        <taxon>Ecdysozoa</taxon>
        <taxon>Arthropoda</taxon>
        <taxon>Hexapoda</taxon>
        <taxon>Insecta</taxon>
        <taxon>Pterygota</taxon>
        <taxon>Neoptera</taxon>
        <taxon>Endopterygota</taxon>
        <taxon>Hymenoptera</taxon>
        <taxon>Apocrita</taxon>
        <taxon>Aculeata</taxon>
        <taxon>Apoidea</taxon>
        <taxon>Anthophila</taxon>
        <taxon>Apidae</taxon>
        <taxon>Melipona</taxon>
    </lineage>
</organism>
<gene>
    <name evidence="1" type="ORF">K0M31_005935</name>
</gene>
<dbReference type="EMBL" id="JAHYIQ010000016">
    <property type="protein sequence ID" value="KAK1125575.1"/>
    <property type="molecule type" value="Genomic_DNA"/>
</dbReference>
<dbReference type="AlphaFoldDB" id="A0AA40FV02"/>
<dbReference type="Proteomes" id="UP001177670">
    <property type="component" value="Unassembled WGS sequence"/>
</dbReference>
<keyword evidence="2" id="KW-1185">Reference proteome</keyword>
<name>A0AA40FV02_9HYME</name>
<accession>A0AA40FV02</accession>